<organism evidence="2 3">
    <name type="scientific">Bifidobacterium catenulatum subsp. kashiwanohense</name>
    <dbReference type="NCBI Taxonomy" id="630129"/>
    <lineage>
        <taxon>Bacteria</taxon>
        <taxon>Bacillati</taxon>
        <taxon>Actinomycetota</taxon>
        <taxon>Actinomycetes</taxon>
        <taxon>Bifidobacteriales</taxon>
        <taxon>Bifidobacteriaceae</taxon>
        <taxon>Bifidobacterium</taxon>
    </lineage>
</organism>
<feature type="compositionally biased region" description="Acidic residues" evidence="1">
    <location>
        <begin position="45"/>
        <end position="54"/>
    </location>
</feature>
<dbReference type="EMBL" id="JAOPMH010000001">
    <property type="protein sequence ID" value="MDH7889209.1"/>
    <property type="molecule type" value="Genomic_DNA"/>
</dbReference>
<evidence type="ECO:0000313" key="2">
    <source>
        <dbReference type="EMBL" id="MDH7889209.1"/>
    </source>
</evidence>
<protein>
    <submittedName>
        <fullName evidence="2">Uncharacterized protein</fullName>
    </submittedName>
</protein>
<dbReference type="RefSeq" id="WP_281105403.1">
    <property type="nucleotide sequence ID" value="NZ_JAOPMH010000001.1"/>
</dbReference>
<evidence type="ECO:0000313" key="3">
    <source>
        <dbReference type="Proteomes" id="UP001161916"/>
    </source>
</evidence>
<gene>
    <name evidence="2" type="ORF">OB951_01035</name>
</gene>
<reference evidence="2" key="1">
    <citation type="submission" date="2022-09" db="EMBL/GenBank/DDBJ databases">
        <authorList>
            <person name="Orihara K."/>
        </authorList>
    </citation>
    <scope>NUCLEOTIDE SEQUENCE</scope>
    <source>
        <strain evidence="2">YIT 13062</strain>
    </source>
</reference>
<proteinExistence type="predicted"/>
<reference evidence="2" key="2">
    <citation type="journal article" date="2023" name="Gut Microbes">
        <title>Characterization of Bifidobacterium kashiwanohense that utilizes both milk- and plant-derived oligosaccharides.</title>
        <authorList>
            <person name="Orihara K."/>
            <person name="Yahagi K."/>
            <person name="Saito Y."/>
            <person name="Watanabe Y."/>
            <person name="Sasai T."/>
            <person name="Hara T."/>
            <person name="Tsukuda N."/>
            <person name="Oki K."/>
            <person name="Fujimoto J."/>
            <person name="Matsuki T."/>
        </authorList>
    </citation>
    <scope>NUCLEOTIDE SEQUENCE</scope>
    <source>
        <strain evidence="2">YIT 13062</strain>
    </source>
</reference>
<sequence length="54" mass="6528">MLLEKSGQRKRSDMSECFRQKREKEKFRKKKNREADTGGRHFSENLEDGEINLR</sequence>
<dbReference type="Proteomes" id="UP001161916">
    <property type="component" value="Unassembled WGS sequence"/>
</dbReference>
<accession>A0AA43P6E7</accession>
<feature type="compositionally biased region" description="Basic and acidic residues" evidence="1">
    <location>
        <begin position="1"/>
        <end position="26"/>
    </location>
</feature>
<feature type="compositionally biased region" description="Basic and acidic residues" evidence="1">
    <location>
        <begin position="33"/>
        <end position="44"/>
    </location>
</feature>
<dbReference type="AlphaFoldDB" id="A0AA43P6E7"/>
<feature type="region of interest" description="Disordered" evidence="1">
    <location>
        <begin position="1"/>
        <end position="54"/>
    </location>
</feature>
<evidence type="ECO:0000256" key="1">
    <source>
        <dbReference type="SAM" id="MobiDB-lite"/>
    </source>
</evidence>
<comment type="caution">
    <text evidence="2">The sequence shown here is derived from an EMBL/GenBank/DDBJ whole genome shotgun (WGS) entry which is preliminary data.</text>
</comment>
<name>A0AA43P6E7_9BIFI</name>